<feature type="compositionally biased region" description="Basic residues" evidence="1">
    <location>
        <begin position="458"/>
        <end position="519"/>
    </location>
</feature>
<reference evidence="3 4" key="1">
    <citation type="submission" date="2011-08" db="EMBL/GenBank/DDBJ databases">
        <title>The Genome Sequence of Plasmodium vivax Mauritania I.</title>
        <authorList>
            <consortium name="The Broad Institute Genome Sequencing Platform"/>
            <consortium name="The Broad Institute Genome Sequencing Center for Infectious Disease"/>
            <person name="Neafsey D."/>
            <person name="Carlton J."/>
            <person name="Barnwell J."/>
            <person name="Collins W."/>
            <person name="Escalante A."/>
            <person name="Mullikin J."/>
            <person name="Saul A."/>
            <person name="Guigo R."/>
            <person name="Camara F."/>
            <person name="Young S.K."/>
            <person name="Zeng Q."/>
            <person name="Gargeya S."/>
            <person name="Fitzgerald M."/>
            <person name="Haas B."/>
            <person name="Abouelleil A."/>
            <person name="Alvarado L."/>
            <person name="Arachchi H.M."/>
            <person name="Berlin A."/>
            <person name="Brown A."/>
            <person name="Chapman S.B."/>
            <person name="Chen Z."/>
            <person name="Dunbar C."/>
            <person name="Freedman E."/>
            <person name="Gearin G."/>
            <person name="Gellesch M."/>
            <person name="Goldberg J."/>
            <person name="Griggs A."/>
            <person name="Gujja S."/>
            <person name="Heiman D."/>
            <person name="Howarth C."/>
            <person name="Larson L."/>
            <person name="Lui A."/>
            <person name="MacDonald P.J.P."/>
            <person name="Montmayeur A."/>
            <person name="Murphy C."/>
            <person name="Neiman D."/>
            <person name="Pearson M."/>
            <person name="Priest M."/>
            <person name="Roberts A."/>
            <person name="Saif S."/>
            <person name="Shea T."/>
            <person name="Shenoy N."/>
            <person name="Sisk P."/>
            <person name="Stolte C."/>
            <person name="Sykes S."/>
            <person name="Wortman J."/>
            <person name="Nusbaum C."/>
            <person name="Birren B."/>
        </authorList>
    </citation>
    <scope>NUCLEOTIDE SEQUENCE [LARGE SCALE GENOMIC DNA]</scope>
    <source>
        <strain evidence="3 4">Mauritania I</strain>
    </source>
</reference>
<feature type="compositionally biased region" description="Basic and acidic residues" evidence="1">
    <location>
        <begin position="395"/>
        <end position="421"/>
    </location>
</feature>
<feature type="transmembrane region" description="Helical" evidence="2">
    <location>
        <begin position="871"/>
        <end position="891"/>
    </location>
</feature>
<protein>
    <recommendedName>
        <fullName evidence="5">Pv-fam-d protein</fullName>
    </recommendedName>
</protein>
<evidence type="ECO:0000256" key="2">
    <source>
        <dbReference type="SAM" id="Phobius"/>
    </source>
</evidence>
<feature type="compositionally biased region" description="Acidic residues" evidence="1">
    <location>
        <begin position="385"/>
        <end position="394"/>
    </location>
</feature>
<dbReference type="OrthoDB" id="380619at2759"/>
<feature type="compositionally biased region" description="Basic and acidic residues" evidence="1">
    <location>
        <begin position="444"/>
        <end position="457"/>
    </location>
</feature>
<dbReference type="AlphaFoldDB" id="A0A0J9TET8"/>
<dbReference type="EMBL" id="KQ235036">
    <property type="protein sequence ID" value="KMZ93699.1"/>
    <property type="molecule type" value="Genomic_DNA"/>
</dbReference>
<evidence type="ECO:0008006" key="5">
    <source>
        <dbReference type="Google" id="ProtNLM"/>
    </source>
</evidence>
<keyword evidence="2" id="KW-1133">Transmembrane helix</keyword>
<feature type="region of interest" description="Disordered" evidence="1">
    <location>
        <begin position="726"/>
        <end position="786"/>
    </location>
</feature>
<gene>
    <name evidence="3" type="ORF">PVMG_05283</name>
</gene>
<organism evidence="3 4">
    <name type="scientific">Plasmodium vivax Mauritania I</name>
    <dbReference type="NCBI Taxonomy" id="1035515"/>
    <lineage>
        <taxon>Eukaryota</taxon>
        <taxon>Sar</taxon>
        <taxon>Alveolata</taxon>
        <taxon>Apicomplexa</taxon>
        <taxon>Aconoidasida</taxon>
        <taxon>Haemosporida</taxon>
        <taxon>Plasmodiidae</taxon>
        <taxon>Plasmodium</taxon>
        <taxon>Plasmodium (Plasmodium)</taxon>
    </lineage>
</organism>
<feature type="region of interest" description="Disordered" evidence="1">
    <location>
        <begin position="256"/>
        <end position="541"/>
    </location>
</feature>
<feature type="transmembrane region" description="Helical" evidence="2">
    <location>
        <begin position="841"/>
        <end position="865"/>
    </location>
</feature>
<dbReference type="Proteomes" id="UP000053776">
    <property type="component" value="Unassembled WGS sequence"/>
</dbReference>
<accession>A0A0J9TET8</accession>
<keyword evidence="2" id="KW-0812">Transmembrane</keyword>
<name>A0A0J9TET8_PLAVI</name>
<keyword evidence="2" id="KW-0472">Membrane</keyword>
<evidence type="ECO:0000313" key="4">
    <source>
        <dbReference type="Proteomes" id="UP000053776"/>
    </source>
</evidence>
<proteinExistence type="predicted"/>
<feature type="compositionally biased region" description="Basic and acidic residues" evidence="1">
    <location>
        <begin position="256"/>
        <end position="314"/>
    </location>
</feature>
<feature type="region of interest" description="Disordered" evidence="1">
    <location>
        <begin position="180"/>
        <end position="244"/>
    </location>
</feature>
<evidence type="ECO:0000256" key="1">
    <source>
        <dbReference type="SAM" id="MobiDB-lite"/>
    </source>
</evidence>
<feature type="compositionally biased region" description="Basic and acidic residues" evidence="1">
    <location>
        <begin position="520"/>
        <end position="541"/>
    </location>
</feature>
<sequence>MKEKTNKPLILSTKVFTFFLLVCTWKYPLESSSTFGKSPETRCHPRNEPAMQVGRVLIGDTLVHSSAPRYPTLKEKLIDILDEHDDEVFSKRLNALIHDEKFKKQFELLFHGGQLRKDISSLAINNEILKAAGMPNVSNFMNNASSDWADAIKKVSSSGRETPARQFNQHPFRVETAQQFAHTNKDESVKNFPPQEREEPARNYPSHDREEPARNYPSQDREEPARNLPPRNWEELSQKFPTPNWEELSQKFRFQEREELSQKFRSQDRDEPARRFPPQDREEPARRFPPQDREESARRFSYQGREEPARKFTSLDESQDISTLDNSQDLSGLDNSQDLSGLDESQDITVQEKSRDLTALDNSQDLTGLDESQDITGKDKSQDTTEVDESQDIPELDKFERMSKRYNFERERERKMEKSHDLPYLNQPTKPSEQSRSHRRDVSHKKDESHEKDESRKKDRSHKRDRSHKKDRSHKRDRSHKKDKSHKRDRSHKKDKSHKRDRSHKKDKSHKRDRSHKKDKYYVEIPEIRKVPKKAEESKFDDKFKKNSSKYKLEMKMTKDANKNNYGDKYPKNYDSMYDLDAMEMEAAYRKKESARKGYFDDKNNYKGHGYYMDDAYGMQDADNLRENHDKVVYLDEDGNCISAEEYMLNEYKFQRKNKQQGQAPYYGKDGSFNLRDEYVLKQEKVRIPHEDEKEYGMPTDGYPFKNEFTDTENYDSDDEEFYQVMNEKDESEKSKAKGKGKGKEKEKEKAKGKLPMLEKHSKKDYKDYKNSKNEKKGNSKNQKIPKGKSLMRTFFNKIDAKLESEMGRYLSMKSKEKQNYADGKANGAKNFFNSISKYRAFVPLGVFGILSLVFLGYLVQAGLISTGLPITIVALVIVYGSYGLLGLYYARKLAKVARARKKIDKAVAKNKTNKIKTH</sequence>
<feature type="compositionally biased region" description="Polar residues" evidence="1">
    <location>
        <begin position="320"/>
        <end position="339"/>
    </location>
</feature>
<feature type="region of interest" description="Disordered" evidence="1">
    <location>
        <begin position="690"/>
        <end position="714"/>
    </location>
</feature>
<feature type="compositionally biased region" description="Basic and acidic residues" evidence="1">
    <location>
        <begin position="727"/>
        <end position="778"/>
    </location>
</feature>
<feature type="compositionally biased region" description="Basic and acidic residues" evidence="1">
    <location>
        <begin position="183"/>
        <end position="225"/>
    </location>
</feature>
<evidence type="ECO:0000313" key="3">
    <source>
        <dbReference type="EMBL" id="KMZ93699.1"/>
    </source>
</evidence>